<protein>
    <submittedName>
        <fullName evidence="3">Uncharacterized protein</fullName>
    </submittedName>
</protein>
<feature type="compositionally biased region" description="Polar residues" evidence="1">
    <location>
        <begin position="246"/>
        <end position="259"/>
    </location>
</feature>
<evidence type="ECO:0000256" key="2">
    <source>
        <dbReference type="SAM" id="Phobius"/>
    </source>
</evidence>
<dbReference type="AlphaFoldDB" id="A0A5C6NLA2"/>
<feature type="compositionally biased region" description="Polar residues" evidence="1">
    <location>
        <begin position="214"/>
        <end position="237"/>
    </location>
</feature>
<dbReference type="Proteomes" id="UP000324091">
    <property type="component" value="Chromosome 2"/>
</dbReference>
<keyword evidence="4" id="KW-1185">Reference proteome</keyword>
<dbReference type="EMBL" id="RHFK02000012">
    <property type="protein sequence ID" value="TWW67715.1"/>
    <property type="molecule type" value="Genomic_DNA"/>
</dbReference>
<evidence type="ECO:0000313" key="4">
    <source>
        <dbReference type="Proteomes" id="UP000324091"/>
    </source>
</evidence>
<organism evidence="3 4">
    <name type="scientific">Takifugu flavidus</name>
    <name type="common">sansaifugu</name>
    <dbReference type="NCBI Taxonomy" id="433684"/>
    <lineage>
        <taxon>Eukaryota</taxon>
        <taxon>Metazoa</taxon>
        <taxon>Chordata</taxon>
        <taxon>Craniata</taxon>
        <taxon>Vertebrata</taxon>
        <taxon>Euteleostomi</taxon>
        <taxon>Actinopterygii</taxon>
        <taxon>Neopterygii</taxon>
        <taxon>Teleostei</taxon>
        <taxon>Neoteleostei</taxon>
        <taxon>Acanthomorphata</taxon>
        <taxon>Eupercaria</taxon>
        <taxon>Tetraodontiformes</taxon>
        <taxon>Tetradontoidea</taxon>
        <taxon>Tetraodontidae</taxon>
        <taxon>Takifugu</taxon>
    </lineage>
</organism>
<feature type="region of interest" description="Disordered" evidence="1">
    <location>
        <begin position="99"/>
        <end position="301"/>
    </location>
</feature>
<gene>
    <name evidence="3" type="ORF">D4764_02G0007560</name>
</gene>
<evidence type="ECO:0000256" key="1">
    <source>
        <dbReference type="SAM" id="MobiDB-lite"/>
    </source>
</evidence>
<name>A0A5C6NLA2_9TELE</name>
<sequence>MQGLQSKHSEVTCRIFPSLFVPVVVQEEVYREAVTDGYIIDNVYLNSFTTESSKIPDAVHASQSPAPKETDVTEASGDTSDEAEISVVLQYGGKSTNASLSAWSTQQPSLESKESDLMEGSGDTTNTSIFLQHGRKPHLSTTTSVSPARTTQESKENDLLEGSGDMTDVFNFLQNGSEPDVSATTSVAPAWSTQESKENNLLEGSGDMTDVFNFLQNGSEPDVSATTSIAPAWSTQEPESKESDSSEGSADTTDSSIFSQHGHRHDVSTTVSITHTQSPSAAVLPGDTNDSGSGYMRSSDGEIIHATTSSRMSGSYTEENAASSTHRPALNGEIVQSQMNRNANHRSVHAVKEHQIDGAASLPNVGNSTPGWIIILAFIVGVAALLMVCIAIATRDKWNAPSKAFSPDSESKMKSINQQRDVEMETFLHNDQPRENGRVTEYTVIPLDELPEKYSSD</sequence>
<feature type="compositionally biased region" description="Polar residues" evidence="1">
    <location>
        <begin position="99"/>
        <end position="110"/>
    </location>
</feature>
<feature type="compositionally biased region" description="Polar residues" evidence="1">
    <location>
        <begin position="139"/>
        <end position="151"/>
    </location>
</feature>
<proteinExistence type="predicted"/>
<keyword evidence="2" id="KW-0472">Membrane</keyword>
<feature type="transmembrane region" description="Helical" evidence="2">
    <location>
        <begin position="371"/>
        <end position="393"/>
    </location>
</feature>
<keyword evidence="2" id="KW-1133">Transmembrane helix</keyword>
<feature type="compositionally biased region" description="Polar residues" evidence="1">
    <location>
        <begin position="268"/>
        <end position="280"/>
    </location>
</feature>
<comment type="caution">
    <text evidence="3">The sequence shown here is derived from an EMBL/GenBank/DDBJ whole genome shotgun (WGS) entry which is preliminary data.</text>
</comment>
<accession>A0A5C6NLA2</accession>
<feature type="region of interest" description="Disordered" evidence="1">
    <location>
        <begin position="56"/>
        <end position="81"/>
    </location>
</feature>
<keyword evidence="2" id="KW-0812">Transmembrane</keyword>
<feature type="compositionally biased region" description="Polar residues" evidence="1">
    <location>
        <begin position="172"/>
        <end position="194"/>
    </location>
</feature>
<reference evidence="3 4" key="1">
    <citation type="submission" date="2019-04" db="EMBL/GenBank/DDBJ databases">
        <title>Chromosome genome assembly for Takifugu flavidus.</title>
        <authorList>
            <person name="Xiao S."/>
        </authorList>
    </citation>
    <scope>NUCLEOTIDE SEQUENCE [LARGE SCALE GENOMIC DNA]</scope>
    <source>
        <strain evidence="3">HTHZ2018</strain>
        <tissue evidence="3">Muscle</tissue>
    </source>
</reference>
<evidence type="ECO:0000313" key="3">
    <source>
        <dbReference type="EMBL" id="TWW67715.1"/>
    </source>
</evidence>